<dbReference type="EMBL" id="SIDB01000001">
    <property type="protein sequence ID" value="KAI3438159.1"/>
    <property type="molecule type" value="Genomic_DNA"/>
</dbReference>
<feature type="compositionally biased region" description="Low complexity" evidence="1">
    <location>
        <begin position="9"/>
        <end position="19"/>
    </location>
</feature>
<protein>
    <submittedName>
        <fullName evidence="2">Uncharacterized protein</fullName>
    </submittedName>
</protein>
<reference evidence="2" key="1">
    <citation type="journal article" date="2019" name="Plant J.">
        <title>Chlorella vulgaris genome assembly and annotation reveals the molecular basis for metabolic acclimation to high light conditions.</title>
        <authorList>
            <person name="Cecchin M."/>
            <person name="Marcolungo L."/>
            <person name="Rossato M."/>
            <person name="Girolomoni L."/>
            <person name="Cosentino E."/>
            <person name="Cuine S."/>
            <person name="Li-Beisson Y."/>
            <person name="Delledonne M."/>
            <person name="Ballottari M."/>
        </authorList>
    </citation>
    <scope>NUCLEOTIDE SEQUENCE</scope>
    <source>
        <strain evidence="2">211/11P</strain>
    </source>
</reference>
<keyword evidence="3" id="KW-1185">Reference proteome</keyword>
<evidence type="ECO:0000256" key="1">
    <source>
        <dbReference type="SAM" id="MobiDB-lite"/>
    </source>
</evidence>
<feature type="compositionally biased region" description="Basic residues" evidence="1">
    <location>
        <begin position="202"/>
        <end position="221"/>
    </location>
</feature>
<evidence type="ECO:0000313" key="2">
    <source>
        <dbReference type="EMBL" id="KAI3438159.1"/>
    </source>
</evidence>
<feature type="region of interest" description="Disordered" evidence="1">
    <location>
        <begin position="1"/>
        <end position="69"/>
    </location>
</feature>
<sequence>MDMHDGPFQEPQQQKQQQQHWEAQNSNSDNEPPSLEDLQREYDEQHGGSDNDEPPFLERQQGQQQLEQQQQPSCKQVVIGNQQCQVLQFGAVPDLQQLFGGLQAAPCTPQGQGQVSYFGPGLDLQQLFGGPQAAPCTPQGQGQVSYFGPGLDLQQLFGGPQAAPCTPQGQGQVSYFGPGPQQHVMPQHKQGTESGAAQSKQSQKRTKPQRQQQQKKKKKRDKAQAETQERTADRQRDLDKQHLRITDFITVSTVAAAEMVLRQLDGTLPNGILVDGVKMYPHQLDVTPADLQATVCAYRETGVLHHKNGQPYCHSRYLPIAAQHPLFGETAYWTMLTAVAAARRLTGGHVCHAELVVNHKGEGGMHQDGVGHKYKRLITRVSTDASSSGVGTLAFSGSESCKHGGVQLDLLGHTLACSKEVLGRGSPLYHCVEVPHDAVASILVEVAEHAPAKLCAAAKYLRQDPPATRPVLSAEALQRLPQGGLSALNMEGVPPIEFHDYATSGQLGGLTTAGLLGYKWSKKRGCWFSVHAANMMAADGWRWCDKRGCMICVRAYNMGKTKVWFDPQAGRVVADDGPGRVRIPAYQAGGRVAMARDGYTADGYSVRATAMGKIGGRVAMARDGYTADGYSVRATAMGKTKVWFDPQAGRVVADDGPGRVRIPAYQAGGRVAMARDGYTADGYSVRATAMGRVAMARDGYTADGYSVRATAMGKTKVWFDPQAGRVVADDGPGRVRIPAYQAGGRVAMARDGYTADGYSVRATAMGRVPLRRREEALLQLHQDVVIALHAQAEKATVAYTCGGNVRWKERVDGKSWTPTALGRLFNEVLLRLMGVDQERQAVIAVMRALQPGLWRESIVVRYNNGPVQ</sequence>
<feature type="compositionally biased region" description="Polar residues" evidence="1">
    <location>
        <begin position="20"/>
        <end position="31"/>
    </location>
</feature>
<organism evidence="2 3">
    <name type="scientific">Chlorella vulgaris</name>
    <name type="common">Green alga</name>
    <dbReference type="NCBI Taxonomy" id="3077"/>
    <lineage>
        <taxon>Eukaryota</taxon>
        <taxon>Viridiplantae</taxon>
        <taxon>Chlorophyta</taxon>
        <taxon>core chlorophytes</taxon>
        <taxon>Trebouxiophyceae</taxon>
        <taxon>Chlorellales</taxon>
        <taxon>Chlorellaceae</taxon>
        <taxon>Chlorella clade</taxon>
        <taxon>Chlorella</taxon>
    </lineage>
</organism>
<gene>
    <name evidence="2" type="ORF">D9Q98_000597</name>
</gene>
<feature type="compositionally biased region" description="Basic and acidic residues" evidence="1">
    <location>
        <begin position="222"/>
        <end position="238"/>
    </location>
</feature>
<feature type="compositionally biased region" description="Low complexity" evidence="1">
    <location>
        <begin position="60"/>
        <end position="69"/>
    </location>
</feature>
<dbReference type="Proteomes" id="UP001055712">
    <property type="component" value="Unassembled WGS sequence"/>
</dbReference>
<proteinExistence type="predicted"/>
<dbReference type="AlphaFoldDB" id="A0A9D4Z1Q4"/>
<feature type="region of interest" description="Disordered" evidence="1">
    <location>
        <begin position="158"/>
        <end position="238"/>
    </location>
</feature>
<reference evidence="2" key="2">
    <citation type="submission" date="2020-11" db="EMBL/GenBank/DDBJ databases">
        <authorList>
            <person name="Cecchin M."/>
            <person name="Marcolungo L."/>
            <person name="Rossato M."/>
            <person name="Girolomoni L."/>
            <person name="Cosentino E."/>
            <person name="Cuine S."/>
            <person name="Li-Beisson Y."/>
            <person name="Delledonne M."/>
            <person name="Ballottari M."/>
        </authorList>
    </citation>
    <scope>NUCLEOTIDE SEQUENCE</scope>
    <source>
        <strain evidence="2">211/11P</strain>
        <tissue evidence="2">Whole cell</tissue>
    </source>
</reference>
<feature type="compositionally biased region" description="Basic and acidic residues" evidence="1">
    <location>
        <begin position="37"/>
        <end position="49"/>
    </location>
</feature>
<accession>A0A9D4Z1Q4</accession>
<comment type="caution">
    <text evidence="2">The sequence shown here is derived from an EMBL/GenBank/DDBJ whole genome shotgun (WGS) entry which is preliminary data.</text>
</comment>
<evidence type="ECO:0000313" key="3">
    <source>
        <dbReference type="Proteomes" id="UP001055712"/>
    </source>
</evidence>
<name>A0A9D4Z1Q4_CHLVU</name>